<evidence type="ECO:0000313" key="4">
    <source>
        <dbReference type="Proteomes" id="UP001165082"/>
    </source>
</evidence>
<accession>A0A9W6ZYL8</accession>
<dbReference type="InterPro" id="IPR050910">
    <property type="entry name" value="JMJD6_ArgDemeth/LysHydrox"/>
</dbReference>
<proteinExistence type="predicted"/>
<evidence type="ECO:0000313" key="3">
    <source>
        <dbReference type="EMBL" id="GMH59490.1"/>
    </source>
</evidence>
<gene>
    <name evidence="3" type="ORF">TrRE_jg8124</name>
</gene>
<evidence type="ECO:0000256" key="1">
    <source>
        <dbReference type="SAM" id="MobiDB-lite"/>
    </source>
</evidence>
<dbReference type="PANTHER" id="PTHR12480">
    <property type="entry name" value="ARGININE DEMETHYLASE AND LYSYL-HYDROXYLASE JMJD"/>
    <property type="match status" value="1"/>
</dbReference>
<dbReference type="Gene3D" id="2.60.120.650">
    <property type="entry name" value="Cupin"/>
    <property type="match status" value="1"/>
</dbReference>
<protein>
    <recommendedName>
        <fullName evidence="2">JmjC domain-containing protein</fullName>
    </recommendedName>
</protein>
<dbReference type="InterPro" id="IPR003347">
    <property type="entry name" value="JmjC_dom"/>
</dbReference>
<dbReference type="Proteomes" id="UP001165082">
    <property type="component" value="Unassembled WGS sequence"/>
</dbReference>
<comment type="caution">
    <text evidence="3">The sequence shown here is derived from an EMBL/GenBank/DDBJ whole genome shotgun (WGS) entry which is preliminary data.</text>
</comment>
<feature type="compositionally biased region" description="Polar residues" evidence="1">
    <location>
        <begin position="10"/>
        <end position="23"/>
    </location>
</feature>
<name>A0A9W6ZYL8_9STRA</name>
<dbReference type="OrthoDB" id="202463at2759"/>
<dbReference type="PROSITE" id="PS51184">
    <property type="entry name" value="JMJC"/>
    <property type="match status" value="1"/>
</dbReference>
<feature type="domain" description="JmjC" evidence="2">
    <location>
        <begin position="108"/>
        <end position="248"/>
    </location>
</feature>
<organism evidence="3 4">
    <name type="scientific">Triparma retinervis</name>
    <dbReference type="NCBI Taxonomy" id="2557542"/>
    <lineage>
        <taxon>Eukaryota</taxon>
        <taxon>Sar</taxon>
        <taxon>Stramenopiles</taxon>
        <taxon>Ochrophyta</taxon>
        <taxon>Bolidophyceae</taxon>
        <taxon>Parmales</taxon>
        <taxon>Triparmaceae</taxon>
        <taxon>Triparma</taxon>
    </lineage>
</organism>
<dbReference type="SUPFAM" id="SSF51197">
    <property type="entry name" value="Clavaminate synthase-like"/>
    <property type="match status" value="1"/>
</dbReference>
<evidence type="ECO:0000259" key="2">
    <source>
        <dbReference type="PROSITE" id="PS51184"/>
    </source>
</evidence>
<feature type="region of interest" description="Disordered" evidence="1">
    <location>
        <begin position="1"/>
        <end position="25"/>
    </location>
</feature>
<keyword evidence="4" id="KW-1185">Reference proteome</keyword>
<sequence length="248" mass="27626">MIAPSHEGESSTNKNTFVSPTESQLRRDPTLLEFDNVERIHVDDPRLHTEKTWEVPFIITGVSTASTSSLLEEQTLLENFKETEVRTGNRETLADNGFVNSLPSSLIAALNPPSDFSDHPECGRIVFSPVRELPAELQAHLLPLTSAFPPSGGGDKKFTLTLAREGFGIGFHKHNAAMFMLVVGRKKWYMGPERVEDDAPTHPGFYTTKSSHKCIQQPGECLHVPTNWYHEIFNLDPYTAGIQALPDE</sequence>
<dbReference type="AlphaFoldDB" id="A0A9W6ZYL8"/>
<reference evidence="3" key="1">
    <citation type="submission" date="2022-07" db="EMBL/GenBank/DDBJ databases">
        <title>Genome analysis of Parmales, a sister group of diatoms, reveals the evolutionary specialization of diatoms from phago-mixotrophs to photoautotrophs.</title>
        <authorList>
            <person name="Ban H."/>
            <person name="Sato S."/>
            <person name="Yoshikawa S."/>
            <person name="Kazumasa Y."/>
            <person name="Nakamura Y."/>
            <person name="Ichinomiya M."/>
            <person name="Saitoh K."/>
            <person name="Sato N."/>
            <person name="Blanc-Mathieu R."/>
            <person name="Endo H."/>
            <person name="Kuwata A."/>
            <person name="Ogata H."/>
        </authorList>
    </citation>
    <scope>NUCLEOTIDE SEQUENCE</scope>
</reference>
<dbReference type="EMBL" id="BRXZ01002310">
    <property type="protein sequence ID" value="GMH59490.1"/>
    <property type="molecule type" value="Genomic_DNA"/>
</dbReference>